<feature type="region of interest" description="Disordered" evidence="1">
    <location>
        <begin position="1"/>
        <end position="79"/>
    </location>
</feature>
<feature type="compositionally biased region" description="Basic and acidic residues" evidence="1">
    <location>
        <begin position="10"/>
        <end position="26"/>
    </location>
</feature>
<proteinExistence type="predicted"/>
<accession>A0A1I8AUG2</accession>
<name>A0A1I8AUG2_9BILA</name>
<dbReference type="AlphaFoldDB" id="A0A1I8AUG2"/>
<feature type="compositionally biased region" description="Basic and acidic residues" evidence="1">
    <location>
        <begin position="67"/>
        <end position="79"/>
    </location>
</feature>
<dbReference type="WBParaSite" id="L893_g9188.t1">
    <property type="protein sequence ID" value="L893_g9188.t1"/>
    <property type="gene ID" value="L893_g9188"/>
</dbReference>
<sequence>MKLAKRRFLERRLAKREEKREKREAQEAAEEQPTPKVHERSVKLSHSYHKSLEHNEMRKVLDKKRRKDEMEKTERNSFW</sequence>
<keyword evidence="2" id="KW-1185">Reference proteome</keyword>
<dbReference type="Proteomes" id="UP000095287">
    <property type="component" value="Unplaced"/>
</dbReference>
<evidence type="ECO:0000313" key="2">
    <source>
        <dbReference type="Proteomes" id="UP000095287"/>
    </source>
</evidence>
<evidence type="ECO:0000256" key="1">
    <source>
        <dbReference type="SAM" id="MobiDB-lite"/>
    </source>
</evidence>
<reference evidence="3" key="1">
    <citation type="submission" date="2016-11" db="UniProtKB">
        <authorList>
            <consortium name="WormBaseParasite"/>
        </authorList>
    </citation>
    <scope>IDENTIFICATION</scope>
</reference>
<organism evidence="2 3">
    <name type="scientific">Steinernema glaseri</name>
    <dbReference type="NCBI Taxonomy" id="37863"/>
    <lineage>
        <taxon>Eukaryota</taxon>
        <taxon>Metazoa</taxon>
        <taxon>Ecdysozoa</taxon>
        <taxon>Nematoda</taxon>
        <taxon>Chromadorea</taxon>
        <taxon>Rhabditida</taxon>
        <taxon>Tylenchina</taxon>
        <taxon>Panagrolaimomorpha</taxon>
        <taxon>Strongyloidoidea</taxon>
        <taxon>Steinernematidae</taxon>
        <taxon>Steinernema</taxon>
    </lineage>
</organism>
<protein>
    <submittedName>
        <fullName evidence="3">GN3L_Grn1 domain-containing protein</fullName>
    </submittedName>
</protein>
<evidence type="ECO:0000313" key="3">
    <source>
        <dbReference type="WBParaSite" id="L893_g9188.t1"/>
    </source>
</evidence>
<feature type="compositionally biased region" description="Basic and acidic residues" evidence="1">
    <location>
        <begin position="50"/>
        <end position="60"/>
    </location>
</feature>